<feature type="transmembrane region" description="Helical" evidence="5">
    <location>
        <begin position="283"/>
        <end position="307"/>
    </location>
</feature>
<dbReference type="Proteomes" id="UP000886785">
    <property type="component" value="Unassembled WGS sequence"/>
</dbReference>
<comment type="caution">
    <text evidence="7">The sequence shown here is derived from an EMBL/GenBank/DDBJ whole genome shotgun (WGS) entry which is preliminary data.</text>
</comment>
<feature type="transmembrane region" description="Helical" evidence="5">
    <location>
        <begin position="93"/>
        <end position="117"/>
    </location>
</feature>
<dbReference type="GO" id="GO:0005886">
    <property type="term" value="C:plasma membrane"/>
    <property type="evidence" value="ECO:0007669"/>
    <property type="project" value="UniProtKB-SubCell"/>
</dbReference>
<evidence type="ECO:0000256" key="4">
    <source>
        <dbReference type="ARBA" id="ARBA00023136"/>
    </source>
</evidence>
<dbReference type="CDD" id="cd06261">
    <property type="entry name" value="TM_PBP2"/>
    <property type="match status" value="1"/>
</dbReference>
<dbReference type="SUPFAM" id="SSF161098">
    <property type="entry name" value="MetI-like"/>
    <property type="match status" value="1"/>
</dbReference>
<organism evidence="7 8">
    <name type="scientific">Candidatus Gallacutalibacter pullicola</name>
    <dbReference type="NCBI Taxonomy" id="2840830"/>
    <lineage>
        <taxon>Bacteria</taxon>
        <taxon>Bacillati</taxon>
        <taxon>Bacillota</taxon>
        <taxon>Clostridia</taxon>
        <taxon>Eubacteriales</taxon>
        <taxon>Candidatus Gallacutalibacter</taxon>
    </lineage>
</organism>
<evidence type="ECO:0000256" key="1">
    <source>
        <dbReference type="ARBA" id="ARBA00004141"/>
    </source>
</evidence>
<dbReference type="EMBL" id="DVHF01000054">
    <property type="protein sequence ID" value="HIR56974.1"/>
    <property type="molecule type" value="Genomic_DNA"/>
</dbReference>
<evidence type="ECO:0000256" key="3">
    <source>
        <dbReference type="ARBA" id="ARBA00022989"/>
    </source>
</evidence>
<reference evidence="7" key="1">
    <citation type="submission" date="2020-10" db="EMBL/GenBank/DDBJ databases">
        <authorList>
            <person name="Gilroy R."/>
        </authorList>
    </citation>
    <scope>NUCLEOTIDE SEQUENCE</scope>
    <source>
        <strain evidence="7">ChiSjej1B19-7085</strain>
    </source>
</reference>
<evidence type="ECO:0000256" key="5">
    <source>
        <dbReference type="RuleBase" id="RU363032"/>
    </source>
</evidence>
<dbReference type="InterPro" id="IPR035906">
    <property type="entry name" value="MetI-like_sf"/>
</dbReference>
<keyword evidence="5" id="KW-0813">Transport</keyword>
<evidence type="ECO:0000313" key="7">
    <source>
        <dbReference type="EMBL" id="HIR56974.1"/>
    </source>
</evidence>
<dbReference type="InterPro" id="IPR000515">
    <property type="entry name" value="MetI-like"/>
</dbReference>
<feature type="transmembrane region" description="Helical" evidence="5">
    <location>
        <begin position="129"/>
        <end position="149"/>
    </location>
</feature>
<feature type="transmembrane region" description="Helical" evidence="5">
    <location>
        <begin position="178"/>
        <end position="202"/>
    </location>
</feature>
<accession>A0A9D1DQF6</accession>
<keyword evidence="2 5" id="KW-0812">Transmembrane</keyword>
<comment type="similarity">
    <text evidence="5">Belongs to the binding-protein-dependent transport system permease family.</text>
</comment>
<proteinExistence type="inferred from homology"/>
<dbReference type="PANTHER" id="PTHR43496:SF1">
    <property type="entry name" value="POLYGALACTURONAN_RHAMNOGALACTURONAN TRANSPORT SYSTEM PERMEASE PROTEIN YTEP"/>
    <property type="match status" value="1"/>
</dbReference>
<evidence type="ECO:0000256" key="2">
    <source>
        <dbReference type="ARBA" id="ARBA00022692"/>
    </source>
</evidence>
<feature type="transmembrane region" description="Helical" evidence="5">
    <location>
        <begin position="223"/>
        <end position="241"/>
    </location>
</feature>
<sequence length="317" mass="36016">MTRAGTVAALPKKKAKRQALKRQMKKYKWFYLIMLPGILYFIIYKYVPMWGLLMAFQDYMPNAGIMGSEWVGLKHFIKFFSSDKFPMLFRNTLIISLGTLIFSFPMPIILSLMLNEVKHNIYKRGIQTVLYLPHFLSAVVVCSLAYVMFSTEDGVIGQMIYNLTGEKWNVLMNPDTYYGLYIGTGVWQTAGWGTIIYLAALAGVDVQMYEAAMIEGANRWQRMWYITLPSILPLIMVNLVLQLGNMFDVGVEKTLLLSNAMNRDVAEVFDSYVYNRGVISGEYSFSTAVGLFKSTVGIILVLGANWLSKKVSDEAIY</sequence>
<dbReference type="AlphaFoldDB" id="A0A9D1DQF6"/>
<dbReference type="PANTHER" id="PTHR43496">
    <property type="entry name" value="PROTEIN LPLB"/>
    <property type="match status" value="1"/>
</dbReference>
<gene>
    <name evidence="7" type="ORF">IAA54_04840</name>
</gene>
<name>A0A9D1DQF6_9FIRM</name>
<evidence type="ECO:0000313" key="8">
    <source>
        <dbReference type="Proteomes" id="UP000886785"/>
    </source>
</evidence>
<dbReference type="GO" id="GO:0055085">
    <property type="term" value="P:transmembrane transport"/>
    <property type="evidence" value="ECO:0007669"/>
    <property type="project" value="InterPro"/>
</dbReference>
<protein>
    <submittedName>
        <fullName evidence="7">Sugar ABC transporter permease</fullName>
    </submittedName>
</protein>
<evidence type="ECO:0000259" key="6">
    <source>
        <dbReference type="PROSITE" id="PS50928"/>
    </source>
</evidence>
<reference evidence="7" key="2">
    <citation type="journal article" date="2021" name="PeerJ">
        <title>Extensive microbial diversity within the chicken gut microbiome revealed by metagenomics and culture.</title>
        <authorList>
            <person name="Gilroy R."/>
            <person name="Ravi A."/>
            <person name="Getino M."/>
            <person name="Pursley I."/>
            <person name="Horton D.L."/>
            <person name="Alikhan N.F."/>
            <person name="Baker D."/>
            <person name="Gharbi K."/>
            <person name="Hall N."/>
            <person name="Watson M."/>
            <person name="Adriaenssens E.M."/>
            <person name="Foster-Nyarko E."/>
            <person name="Jarju S."/>
            <person name="Secka A."/>
            <person name="Antonio M."/>
            <person name="Oren A."/>
            <person name="Chaudhuri R.R."/>
            <person name="La Ragione R."/>
            <person name="Hildebrand F."/>
            <person name="Pallen M.J."/>
        </authorList>
    </citation>
    <scope>NUCLEOTIDE SEQUENCE</scope>
    <source>
        <strain evidence="7">ChiSjej1B19-7085</strain>
    </source>
</reference>
<feature type="transmembrane region" description="Helical" evidence="5">
    <location>
        <begin position="29"/>
        <end position="47"/>
    </location>
</feature>
<keyword evidence="4 5" id="KW-0472">Membrane</keyword>
<dbReference type="Pfam" id="PF00528">
    <property type="entry name" value="BPD_transp_1"/>
    <property type="match status" value="1"/>
</dbReference>
<comment type="subcellular location">
    <subcellularLocation>
        <location evidence="5">Cell membrane</location>
        <topology evidence="5">Multi-pass membrane protein</topology>
    </subcellularLocation>
    <subcellularLocation>
        <location evidence="1">Membrane</location>
        <topology evidence="1">Multi-pass membrane protein</topology>
    </subcellularLocation>
</comment>
<keyword evidence="3 5" id="KW-1133">Transmembrane helix</keyword>
<dbReference type="PROSITE" id="PS50928">
    <property type="entry name" value="ABC_TM1"/>
    <property type="match status" value="1"/>
</dbReference>
<dbReference type="Gene3D" id="1.10.3720.10">
    <property type="entry name" value="MetI-like"/>
    <property type="match status" value="1"/>
</dbReference>
<feature type="domain" description="ABC transmembrane type-1" evidence="6">
    <location>
        <begin position="89"/>
        <end position="304"/>
    </location>
</feature>